<dbReference type="OMA" id="CWIPSEY"/>
<feature type="compositionally biased region" description="Basic residues" evidence="1">
    <location>
        <begin position="214"/>
        <end position="228"/>
    </location>
</feature>
<dbReference type="RefSeq" id="XP_040631678.1">
    <property type="nucleotide sequence ID" value="XM_040777137.1"/>
</dbReference>
<feature type="domain" description="DUF7918" evidence="2">
    <location>
        <begin position="11"/>
        <end position="200"/>
    </location>
</feature>
<evidence type="ECO:0000313" key="3">
    <source>
        <dbReference type="EMBL" id="EJU04784.1"/>
    </source>
</evidence>
<dbReference type="Pfam" id="PF25534">
    <property type="entry name" value="DUF7918"/>
    <property type="match status" value="1"/>
</dbReference>
<feature type="compositionally biased region" description="Basic and acidic residues" evidence="1">
    <location>
        <begin position="229"/>
        <end position="241"/>
    </location>
</feature>
<dbReference type="GeneID" id="63692199"/>
<dbReference type="AlphaFoldDB" id="M5G7Q9"/>
<dbReference type="EMBL" id="JH795857">
    <property type="protein sequence ID" value="EJU04784.1"/>
    <property type="molecule type" value="Genomic_DNA"/>
</dbReference>
<organism evidence="3 4">
    <name type="scientific">Dacryopinax primogenitus (strain DJM 731)</name>
    <name type="common">Brown rot fungus</name>
    <dbReference type="NCBI Taxonomy" id="1858805"/>
    <lineage>
        <taxon>Eukaryota</taxon>
        <taxon>Fungi</taxon>
        <taxon>Dikarya</taxon>
        <taxon>Basidiomycota</taxon>
        <taxon>Agaricomycotina</taxon>
        <taxon>Dacrymycetes</taxon>
        <taxon>Dacrymycetales</taxon>
        <taxon>Dacrymycetaceae</taxon>
        <taxon>Dacryopinax</taxon>
    </lineage>
</organism>
<evidence type="ECO:0000313" key="4">
    <source>
        <dbReference type="Proteomes" id="UP000030653"/>
    </source>
</evidence>
<feature type="compositionally biased region" description="Basic and acidic residues" evidence="1">
    <location>
        <begin position="322"/>
        <end position="334"/>
    </location>
</feature>
<feature type="compositionally biased region" description="Basic and acidic residues" evidence="1">
    <location>
        <begin position="268"/>
        <end position="277"/>
    </location>
</feature>
<name>M5G7Q9_DACPD</name>
<dbReference type="PANTHER" id="PTHR36223:SF1">
    <property type="entry name" value="TRANSCRIPTION ELONGATION FACTOR EAF N-TERMINAL DOMAIN-CONTAINING PROTEIN"/>
    <property type="match status" value="1"/>
</dbReference>
<reference evidence="3 4" key="1">
    <citation type="journal article" date="2012" name="Science">
        <title>The Paleozoic origin of enzymatic lignin decomposition reconstructed from 31 fungal genomes.</title>
        <authorList>
            <person name="Floudas D."/>
            <person name="Binder M."/>
            <person name="Riley R."/>
            <person name="Barry K."/>
            <person name="Blanchette R.A."/>
            <person name="Henrissat B."/>
            <person name="Martinez A.T."/>
            <person name="Otillar R."/>
            <person name="Spatafora J.W."/>
            <person name="Yadav J.S."/>
            <person name="Aerts A."/>
            <person name="Benoit I."/>
            <person name="Boyd A."/>
            <person name="Carlson A."/>
            <person name="Copeland A."/>
            <person name="Coutinho P.M."/>
            <person name="de Vries R.P."/>
            <person name="Ferreira P."/>
            <person name="Findley K."/>
            <person name="Foster B."/>
            <person name="Gaskell J."/>
            <person name="Glotzer D."/>
            <person name="Gorecki P."/>
            <person name="Heitman J."/>
            <person name="Hesse C."/>
            <person name="Hori C."/>
            <person name="Igarashi K."/>
            <person name="Jurgens J.A."/>
            <person name="Kallen N."/>
            <person name="Kersten P."/>
            <person name="Kohler A."/>
            <person name="Kuees U."/>
            <person name="Kumar T.K.A."/>
            <person name="Kuo A."/>
            <person name="LaButti K."/>
            <person name="Larrondo L.F."/>
            <person name="Lindquist E."/>
            <person name="Ling A."/>
            <person name="Lombard V."/>
            <person name="Lucas S."/>
            <person name="Lundell T."/>
            <person name="Martin R."/>
            <person name="McLaughlin D.J."/>
            <person name="Morgenstern I."/>
            <person name="Morin E."/>
            <person name="Murat C."/>
            <person name="Nagy L.G."/>
            <person name="Nolan M."/>
            <person name="Ohm R.A."/>
            <person name="Patyshakuliyeva A."/>
            <person name="Rokas A."/>
            <person name="Ruiz-Duenas F.J."/>
            <person name="Sabat G."/>
            <person name="Salamov A."/>
            <person name="Samejima M."/>
            <person name="Schmutz J."/>
            <person name="Slot J.C."/>
            <person name="St John F."/>
            <person name="Stenlid J."/>
            <person name="Sun H."/>
            <person name="Sun S."/>
            <person name="Syed K."/>
            <person name="Tsang A."/>
            <person name="Wiebenga A."/>
            <person name="Young D."/>
            <person name="Pisabarro A."/>
            <person name="Eastwood D.C."/>
            <person name="Martin F."/>
            <person name="Cullen D."/>
            <person name="Grigoriev I.V."/>
            <person name="Hibbett D.S."/>
        </authorList>
    </citation>
    <scope>NUCLEOTIDE SEQUENCE [LARGE SCALE GENOMIC DNA]</scope>
    <source>
        <strain evidence="3 4">DJM-731 SS1</strain>
    </source>
</reference>
<feature type="compositionally biased region" description="Polar residues" evidence="1">
    <location>
        <begin position="258"/>
        <end position="267"/>
    </location>
</feature>
<accession>M5G7Q9</accession>
<proteinExistence type="predicted"/>
<keyword evidence="4" id="KW-1185">Reference proteome</keyword>
<dbReference type="PANTHER" id="PTHR36223">
    <property type="entry name" value="BETA-LACTAMASE-TYPE TRANSPEPTIDASE FOLD DOMAIN CONTAINING PROTEIN"/>
    <property type="match status" value="1"/>
</dbReference>
<dbReference type="STRING" id="1858805.M5G7Q9"/>
<protein>
    <recommendedName>
        <fullName evidence="2">DUF7918 domain-containing protein</fullName>
    </recommendedName>
</protein>
<evidence type="ECO:0000256" key="1">
    <source>
        <dbReference type="SAM" id="MobiDB-lite"/>
    </source>
</evidence>
<dbReference type="OrthoDB" id="3364132at2759"/>
<dbReference type="Proteomes" id="UP000030653">
    <property type="component" value="Unassembled WGS sequence"/>
</dbReference>
<gene>
    <name evidence="3" type="ORF">DACRYDRAFT_93212</name>
</gene>
<feature type="region of interest" description="Disordered" evidence="1">
    <location>
        <begin position="206"/>
        <end position="334"/>
    </location>
</feature>
<sequence>MPDIRNFRAFITVDGEPLPEYKLEFENEGNTVRCWIPSEYGKEFSVHWVDRARVSQTAGYVYVDGEHCGGRFIRPQDRDGHAYLDNRPLDDYTMASFKFGSMVLTDEDQGVEEAHVVKEIGMIRLVVKEGTIGDHYTHNYKAIAHKPVNERMKKVGGHRVVLGAQKSAPQTWKHFHPFKIPPVVFIFQYRPMDLLKAMDIATPELGQARAATPPRRHTPARSSPPRRVKREERLSPARSESEVSSVIKAEQDPDATLVSLSTPVRSATSDKQREPRSAEASSSHGKRGEKRKIEVIDLTLSDDEDDSAAASRTARGSGSSDTSDRPAKKVKMEHIEEERMLASIPKRTRRKSPSTIEVVDLTVSCGARPSPSAVAVVFASKVVPAD</sequence>
<evidence type="ECO:0000259" key="2">
    <source>
        <dbReference type="Pfam" id="PF25534"/>
    </source>
</evidence>
<dbReference type="InterPro" id="IPR057678">
    <property type="entry name" value="DUF7918"/>
</dbReference>
<dbReference type="HOGENOM" id="CLU_060356_3_1_1"/>
<feature type="compositionally biased region" description="Low complexity" evidence="1">
    <location>
        <begin position="308"/>
        <end position="321"/>
    </location>
</feature>